<dbReference type="SUPFAM" id="SSF56219">
    <property type="entry name" value="DNase I-like"/>
    <property type="match status" value="1"/>
</dbReference>
<keyword evidence="2" id="KW-0378">Hydrolase</keyword>
<keyword evidence="3" id="KW-1185">Reference proteome</keyword>
<dbReference type="Pfam" id="PF03372">
    <property type="entry name" value="Exo_endo_phos"/>
    <property type="match status" value="1"/>
</dbReference>
<name>A0A1R3J6G3_9ROSI</name>
<dbReference type="OrthoDB" id="1881450at2759"/>
<evidence type="ECO:0000313" key="3">
    <source>
        <dbReference type="Proteomes" id="UP000187203"/>
    </source>
</evidence>
<evidence type="ECO:0000313" key="2">
    <source>
        <dbReference type="EMBL" id="OMO90423.1"/>
    </source>
</evidence>
<feature type="domain" description="Endonuclease/exonuclease/phosphatase" evidence="1">
    <location>
        <begin position="221"/>
        <end position="361"/>
    </location>
</feature>
<sequence length="695" mass="79844">MASVIADRYNYEMLYDQVLAEGEQALEGLRSRAENNPHIHPRDNTPRWVGFQNGVFTLTNARVVEELSAQLVSNTRDNKEVGREEQALQGDLNFSLELETHLWQDNSDGEEKTYTFEVLSGAVDGINNLNEEASQGGMLTLSNYQGDTGAGTNQVQLNSDEAATIGVGESESLAACITNEEDFSALYLNDEPVEDPTQGNWPTPNFSTFIGKSGGLLVLGDDSVSIKIYQMNKNLVCAYIEYNKEKFWLSCLYGHPETQHRCEIRQQLKEFGRIIPEDEGWVVLGDFNQILNTNEKLSFTRNLTRGARELKECLDVCYLSEIPAKGQFFTWTNNREEDQVVWERLDRAFANPTWFRQNDKARLLNLPVEHSDHGPIILQTEELRPFKRRPYRFEAMWLTHPQCREVVKAAWDNNFQGSSSYRLVQKLKAAKGNLKKWNKEVFENLFEKRKRLEQEIASKQASLDTIQSCAEERRLRIQLEEVAEQEQIFWMQKSRFNWIIQGDRNTKFYHTVTAKRRVRNRISRVKGKDGNWKGDQKEIEATFYKAYEEIFTKEDEASESDIREVLQNLNITTLNDNHKEILNKPFEAEEVKLAAFQIGPLKSPGVDGKPGIFYQHFWEVVGELTTEASLAWMLFMAVSKLQGREWFGAAMLARDHGGNTVLICRSITASSAMAARLLIIRLSFERLKRQGVERL</sequence>
<gene>
    <name evidence="2" type="ORF">COLO4_19177</name>
</gene>
<evidence type="ECO:0000259" key="1">
    <source>
        <dbReference type="Pfam" id="PF03372"/>
    </source>
</evidence>
<protein>
    <submittedName>
        <fullName evidence="2">Endonuclease/exonuclease/phosphatase</fullName>
    </submittedName>
</protein>
<dbReference type="Proteomes" id="UP000187203">
    <property type="component" value="Unassembled WGS sequence"/>
</dbReference>
<reference evidence="3" key="1">
    <citation type="submission" date="2013-09" db="EMBL/GenBank/DDBJ databases">
        <title>Corchorus olitorius genome sequencing.</title>
        <authorList>
            <person name="Alam M."/>
            <person name="Haque M.S."/>
            <person name="Islam M.S."/>
            <person name="Emdad E.M."/>
            <person name="Islam M.M."/>
            <person name="Ahmed B."/>
            <person name="Halim A."/>
            <person name="Hossen Q.M.M."/>
            <person name="Hossain M.Z."/>
            <person name="Ahmed R."/>
            <person name="Khan M.M."/>
            <person name="Islam R."/>
            <person name="Rashid M.M."/>
            <person name="Khan S.A."/>
            <person name="Rahman M.S."/>
            <person name="Alam M."/>
            <person name="Yahiya A.S."/>
            <person name="Khan M.S."/>
            <person name="Azam M.S."/>
            <person name="Haque T."/>
            <person name="Lashkar M.Z.H."/>
            <person name="Akhand A.I."/>
            <person name="Morshed G."/>
            <person name="Roy S."/>
            <person name="Uddin K.S."/>
            <person name="Rabeya T."/>
            <person name="Hossain A.S."/>
            <person name="Chowdhury A."/>
            <person name="Snigdha A.R."/>
            <person name="Mortoza M.S."/>
            <person name="Matin S.A."/>
            <person name="Hoque S.M.E."/>
            <person name="Islam M.K."/>
            <person name="Roy D.K."/>
            <person name="Haider R."/>
            <person name="Moosa M.M."/>
            <person name="Elias S.M."/>
            <person name="Hasan A.M."/>
            <person name="Jahan S."/>
            <person name="Shafiuddin M."/>
            <person name="Mahmood N."/>
            <person name="Shommy N.S."/>
        </authorList>
    </citation>
    <scope>NUCLEOTIDE SEQUENCE [LARGE SCALE GENOMIC DNA]</scope>
    <source>
        <strain evidence="3">cv. O-4</strain>
    </source>
</reference>
<dbReference type="EMBL" id="AWUE01016554">
    <property type="protein sequence ID" value="OMO90423.1"/>
    <property type="molecule type" value="Genomic_DNA"/>
</dbReference>
<dbReference type="AlphaFoldDB" id="A0A1R3J6G3"/>
<dbReference type="STRING" id="93759.A0A1R3J6G3"/>
<organism evidence="2 3">
    <name type="scientific">Corchorus olitorius</name>
    <dbReference type="NCBI Taxonomy" id="93759"/>
    <lineage>
        <taxon>Eukaryota</taxon>
        <taxon>Viridiplantae</taxon>
        <taxon>Streptophyta</taxon>
        <taxon>Embryophyta</taxon>
        <taxon>Tracheophyta</taxon>
        <taxon>Spermatophyta</taxon>
        <taxon>Magnoliopsida</taxon>
        <taxon>eudicotyledons</taxon>
        <taxon>Gunneridae</taxon>
        <taxon>Pentapetalae</taxon>
        <taxon>rosids</taxon>
        <taxon>malvids</taxon>
        <taxon>Malvales</taxon>
        <taxon>Malvaceae</taxon>
        <taxon>Grewioideae</taxon>
        <taxon>Apeibeae</taxon>
        <taxon>Corchorus</taxon>
    </lineage>
</organism>
<keyword evidence="2" id="KW-0255">Endonuclease</keyword>
<dbReference type="GO" id="GO:0004519">
    <property type="term" value="F:endonuclease activity"/>
    <property type="evidence" value="ECO:0007669"/>
    <property type="project" value="UniProtKB-KW"/>
</dbReference>
<keyword evidence="2" id="KW-0540">Nuclease</keyword>
<dbReference type="PANTHER" id="PTHR33710">
    <property type="entry name" value="BNAC02G09200D PROTEIN"/>
    <property type="match status" value="1"/>
</dbReference>
<dbReference type="PANTHER" id="PTHR33710:SF79">
    <property type="entry name" value="OS06G0205337 PROTEIN"/>
    <property type="match status" value="1"/>
</dbReference>
<dbReference type="InterPro" id="IPR036691">
    <property type="entry name" value="Endo/exonu/phosph_ase_sf"/>
</dbReference>
<accession>A0A1R3J6G3</accession>
<proteinExistence type="predicted"/>
<dbReference type="Gene3D" id="3.60.10.10">
    <property type="entry name" value="Endonuclease/exonuclease/phosphatase"/>
    <property type="match status" value="1"/>
</dbReference>
<dbReference type="InterPro" id="IPR005135">
    <property type="entry name" value="Endo/exonuclease/phosphatase"/>
</dbReference>
<comment type="caution">
    <text evidence="2">The sequence shown here is derived from an EMBL/GenBank/DDBJ whole genome shotgun (WGS) entry which is preliminary data.</text>
</comment>